<dbReference type="AlphaFoldDB" id="A0A3S3U294"/>
<name>A0A3S3U294_9FLAO</name>
<dbReference type="GO" id="GO:0043565">
    <property type="term" value="F:sequence-specific DNA binding"/>
    <property type="evidence" value="ECO:0007669"/>
    <property type="project" value="InterPro"/>
</dbReference>
<keyword evidence="6" id="KW-1185">Reference proteome</keyword>
<evidence type="ECO:0000313" key="5">
    <source>
        <dbReference type="EMBL" id="RWX02499.1"/>
    </source>
</evidence>
<accession>A0A3S3U294</accession>
<dbReference type="PROSITE" id="PS01124">
    <property type="entry name" value="HTH_ARAC_FAMILY_2"/>
    <property type="match status" value="1"/>
</dbReference>
<proteinExistence type="predicted"/>
<dbReference type="InterPro" id="IPR037923">
    <property type="entry name" value="HTH-like"/>
</dbReference>
<dbReference type="PANTHER" id="PTHR43280">
    <property type="entry name" value="ARAC-FAMILY TRANSCRIPTIONAL REGULATOR"/>
    <property type="match status" value="1"/>
</dbReference>
<dbReference type="InterPro" id="IPR018060">
    <property type="entry name" value="HTH_AraC"/>
</dbReference>
<keyword evidence="2" id="KW-0238">DNA-binding</keyword>
<dbReference type="Proteomes" id="UP000287527">
    <property type="component" value="Unassembled WGS sequence"/>
</dbReference>
<dbReference type="GO" id="GO:0003700">
    <property type="term" value="F:DNA-binding transcription factor activity"/>
    <property type="evidence" value="ECO:0007669"/>
    <property type="project" value="InterPro"/>
</dbReference>
<evidence type="ECO:0000256" key="3">
    <source>
        <dbReference type="ARBA" id="ARBA00023163"/>
    </source>
</evidence>
<dbReference type="OrthoDB" id="9793451at2"/>
<dbReference type="EMBL" id="SBII01000002">
    <property type="protein sequence ID" value="RWX02499.1"/>
    <property type="molecule type" value="Genomic_DNA"/>
</dbReference>
<dbReference type="SUPFAM" id="SSF51215">
    <property type="entry name" value="Regulatory protein AraC"/>
    <property type="match status" value="1"/>
</dbReference>
<dbReference type="InterPro" id="IPR009057">
    <property type="entry name" value="Homeodomain-like_sf"/>
</dbReference>
<dbReference type="PANTHER" id="PTHR43280:SF32">
    <property type="entry name" value="TRANSCRIPTIONAL REGULATORY PROTEIN"/>
    <property type="match status" value="1"/>
</dbReference>
<comment type="caution">
    <text evidence="5">The sequence shown here is derived from an EMBL/GenBank/DDBJ whole genome shotgun (WGS) entry which is preliminary data.</text>
</comment>
<dbReference type="RefSeq" id="WP_128388771.1">
    <property type="nucleotide sequence ID" value="NZ_SBII01000002.1"/>
</dbReference>
<feature type="domain" description="HTH araC/xylS-type" evidence="4">
    <location>
        <begin position="183"/>
        <end position="281"/>
    </location>
</feature>
<organism evidence="5 6">
    <name type="scientific">Flavobacterium cerinum</name>
    <dbReference type="NCBI Taxonomy" id="2502784"/>
    <lineage>
        <taxon>Bacteria</taxon>
        <taxon>Pseudomonadati</taxon>
        <taxon>Bacteroidota</taxon>
        <taxon>Flavobacteriia</taxon>
        <taxon>Flavobacteriales</taxon>
        <taxon>Flavobacteriaceae</taxon>
        <taxon>Flavobacterium</taxon>
    </lineage>
</organism>
<evidence type="ECO:0000259" key="4">
    <source>
        <dbReference type="PROSITE" id="PS01124"/>
    </source>
</evidence>
<evidence type="ECO:0000256" key="2">
    <source>
        <dbReference type="ARBA" id="ARBA00023125"/>
    </source>
</evidence>
<keyword evidence="1" id="KW-0805">Transcription regulation</keyword>
<keyword evidence="3" id="KW-0804">Transcription</keyword>
<evidence type="ECO:0000256" key="1">
    <source>
        <dbReference type="ARBA" id="ARBA00023015"/>
    </source>
</evidence>
<protein>
    <submittedName>
        <fullName evidence="5">AraC family transcriptional regulator</fullName>
    </submittedName>
</protein>
<reference evidence="5 6" key="1">
    <citation type="submission" date="2019-01" db="EMBL/GenBank/DDBJ databases">
        <title>Flavobacterium sp. nov.,isolated from freshwater.</title>
        <authorList>
            <person name="Zhang R."/>
            <person name="Du Z.-J."/>
        </authorList>
    </citation>
    <scope>NUCLEOTIDE SEQUENCE [LARGE SCALE GENOMIC DNA]</scope>
    <source>
        <strain evidence="5 6">1E403</strain>
    </source>
</reference>
<dbReference type="Gene3D" id="1.10.10.60">
    <property type="entry name" value="Homeodomain-like"/>
    <property type="match status" value="1"/>
</dbReference>
<dbReference type="SMART" id="SM00342">
    <property type="entry name" value="HTH_ARAC"/>
    <property type="match status" value="1"/>
</dbReference>
<gene>
    <name evidence="5" type="ORF">EPI11_04580</name>
</gene>
<evidence type="ECO:0000313" key="6">
    <source>
        <dbReference type="Proteomes" id="UP000287527"/>
    </source>
</evidence>
<dbReference type="SUPFAM" id="SSF46689">
    <property type="entry name" value="Homeodomain-like"/>
    <property type="match status" value="1"/>
</dbReference>
<sequence>MKTIKFHKTECGVDFLLNVLTEKDIDYTDTGTFDTDYFEILFFKEARGILILNQQEIELKAGSIIFISPFQKRNWRLDSDNLQVTSLVFQEAFLNDFFADKLFTYRLLYFYQLVHPLEMNVDKDEMLKYCNLLTEIKMELLNSETDSVHIIRSLLYYLLQTLNRRYANQHVLSLKKSGNNFAFLFKNLMEIHIKEKQRIGDYAEMLGISRITLNKAIKVQFSTTATQLLKQRLLFEIQNLLLHSNKTINEIAYELNFSEPNHMMRFFKTQTSQTPTEFINSMTKTHIKTETNPIN</sequence>
<dbReference type="Pfam" id="PF12833">
    <property type="entry name" value="HTH_18"/>
    <property type="match status" value="1"/>
</dbReference>